<reference evidence="1" key="1">
    <citation type="submission" date="2019-03" db="EMBL/GenBank/DDBJ databases">
        <authorList>
            <person name="Hao L."/>
        </authorList>
    </citation>
    <scope>NUCLEOTIDE SEQUENCE</scope>
</reference>
<sequence>MIDSAVRNCRLIILLCKEYSGNRNNQHKRKQYLLGLTQHLTPPVFISLSIPGVSAGLKPFQPAI</sequence>
<name>A0A485LZZ4_9ZZZZ</name>
<protein>
    <submittedName>
        <fullName evidence="1">Uncharacterized protein</fullName>
    </submittedName>
</protein>
<dbReference type="AlphaFoldDB" id="A0A485LZZ4"/>
<proteinExistence type="predicted"/>
<accession>A0A485LZZ4</accession>
<organism evidence="1">
    <name type="scientific">anaerobic digester metagenome</name>
    <dbReference type="NCBI Taxonomy" id="1263854"/>
    <lineage>
        <taxon>unclassified sequences</taxon>
        <taxon>metagenomes</taxon>
        <taxon>ecological metagenomes</taxon>
    </lineage>
</organism>
<gene>
    <name evidence="1" type="ORF">SCFA_2820003</name>
</gene>
<evidence type="ECO:0000313" key="1">
    <source>
        <dbReference type="EMBL" id="VFU15035.1"/>
    </source>
</evidence>
<dbReference type="EMBL" id="CAADRN010000204">
    <property type="protein sequence ID" value="VFU15035.1"/>
    <property type="molecule type" value="Genomic_DNA"/>
</dbReference>